<comment type="caution">
    <text evidence="6">The sequence shown here is derived from an EMBL/GenBank/DDBJ whole genome shotgun (WGS) entry which is preliminary data.</text>
</comment>
<dbReference type="PANTHER" id="PTHR12652">
    <property type="entry name" value="PEROXISOMAL BIOGENESIS FACTOR 11"/>
    <property type="match status" value="1"/>
</dbReference>
<dbReference type="AlphaFoldDB" id="A0AAD6G9J7"/>
<dbReference type="Pfam" id="PF05648">
    <property type="entry name" value="PEX11"/>
    <property type="match status" value="1"/>
</dbReference>
<comment type="subcellular location">
    <subcellularLocation>
        <location evidence="4">Peroxisome membrane</location>
    </subcellularLocation>
</comment>
<evidence type="ECO:0000313" key="6">
    <source>
        <dbReference type="EMBL" id="KAJ5525216.1"/>
    </source>
</evidence>
<feature type="region of interest" description="Disordered" evidence="5">
    <location>
        <begin position="58"/>
        <end position="82"/>
    </location>
</feature>
<evidence type="ECO:0000256" key="5">
    <source>
        <dbReference type="SAM" id="MobiDB-lite"/>
    </source>
</evidence>
<keyword evidence="3" id="KW-0576">Peroxisome</keyword>
<gene>
    <name evidence="6" type="ORF">N7494_011866</name>
</gene>
<dbReference type="Proteomes" id="UP001220324">
    <property type="component" value="Unassembled WGS sequence"/>
</dbReference>
<evidence type="ECO:0000256" key="3">
    <source>
        <dbReference type="ARBA" id="ARBA00023140"/>
    </source>
</evidence>
<dbReference type="GO" id="GO:0016559">
    <property type="term" value="P:peroxisome fission"/>
    <property type="evidence" value="ECO:0007669"/>
    <property type="project" value="InterPro"/>
</dbReference>
<accession>A0AAD6G9J7</accession>
<reference evidence="6 7" key="1">
    <citation type="journal article" date="2023" name="IMA Fungus">
        <title>Comparative genomic study of the Penicillium genus elucidates a diverse pangenome and 15 lateral gene transfer events.</title>
        <authorList>
            <person name="Petersen C."/>
            <person name="Sorensen T."/>
            <person name="Nielsen M.R."/>
            <person name="Sondergaard T.E."/>
            <person name="Sorensen J.L."/>
            <person name="Fitzpatrick D.A."/>
            <person name="Frisvad J.C."/>
            <person name="Nielsen K.L."/>
        </authorList>
    </citation>
    <scope>NUCLEOTIDE SEQUENCE [LARGE SCALE GENOMIC DNA]</scope>
    <source>
        <strain evidence="6 7">IBT 35679</strain>
    </source>
</reference>
<dbReference type="GO" id="GO:0005778">
    <property type="term" value="C:peroxisomal membrane"/>
    <property type="evidence" value="ECO:0007669"/>
    <property type="project" value="UniProtKB-SubCell"/>
</dbReference>
<dbReference type="InterPro" id="IPR008733">
    <property type="entry name" value="PEX11"/>
</dbReference>
<name>A0AAD6G9J7_9EURO</name>
<evidence type="ECO:0000256" key="4">
    <source>
        <dbReference type="ARBA" id="ARBA00046271"/>
    </source>
</evidence>
<evidence type="ECO:0000256" key="1">
    <source>
        <dbReference type="ARBA" id="ARBA00022593"/>
    </source>
</evidence>
<keyword evidence="7" id="KW-1185">Reference proteome</keyword>
<evidence type="ECO:0008006" key="8">
    <source>
        <dbReference type="Google" id="ProtNLM"/>
    </source>
</evidence>
<dbReference type="PANTHER" id="PTHR12652:SF25">
    <property type="entry name" value="MICROBODY (PEROXISOME) PROLIFERATION PROTEIN PEROXIN 11C (EUROFUNG)"/>
    <property type="match status" value="1"/>
</dbReference>
<organism evidence="6 7">
    <name type="scientific">Penicillium frequentans</name>
    <dbReference type="NCBI Taxonomy" id="3151616"/>
    <lineage>
        <taxon>Eukaryota</taxon>
        <taxon>Fungi</taxon>
        <taxon>Dikarya</taxon>
        <taxon>Ascomycota</taxon>
        <taxon>Pezizomycotina</taxon>
        <taxon>Eurotiomycetes</taxon>
        <taxon>Eurotiomycetidae</taxon>
        <taxon>Eurotiales</taxon>
        <taxon>Aspergillaceae</taxon>
        <taxon>Penicillium</taxon>
    </lineage>
</organism>
<evidence type="ECO:0000313" key="7">
    <source>
        <dbReference type="Proteomes" id="UP001220324"/>
    </source>
</evidence>
<protein>
    <recommendedName>
        <fullName evidence="8">Peroxin 11C</fullName>
    </recommendedName>
</protein>
<proteinExistence type="predicted"/>
<keyword evidence="2" id="KW-0472">Membrane</keyword>
<sequence>MWGLPSQEVPTLFRASVPSVIAISVICYYSITPSWSLFFFFFLFLSLSVLNMSDPEHTPDIPTTPDAQHVGKPSPTTAGKSATQRQLLAALTATDVTIRRLDLLLSSADGQERVLATTNYVASILQHLCASAPWIALQTRMGILARLRGRVPSQSSKPFSSSAPARWSALSNLASETRYNLRLFGLLPLWVWGSETFRSPPADPIIHALTHLQVISNVIYQLLENIAYLAGKGIVSKKWIDKYGGIDLWYIWSTRGWFGHIFFQFFVLWRQHVLRKRRLAEKRAAAGNVETEEIKAEEAEALRLEIRSWKKSLVNNTIWAPLCIHWCFEKGVGIPENLTGLVSLMAGAWGIYDSWVATGKA</sequence>
<dbReference type="EMBL" id="JAQIZZ010000008">
    <property type="protein sequence ID" value="KAJ5525216.1"/>
    <property type="molecule type" value="Genomic_DNA"/>
</dbReference>
<keyword evidence="1" id="KW-0962">Peroxisome biogenesis</keyword>
<evidence type="ECO:0000256" key="2">
    <source>
        <dbReference type="ARBA" id="ARBA00023136"/>
    </source>
</evidence>